<evidence type="ECO:0000256" key="5">
    <source>
        <dbReference type="SAM" id="Phobius"/>
    </source>
</evidence>
<dbReference type="InterPro" id="IPR052527">
    <property type="entry name" value="Metal_cation-efflux_comp"/>
</dbReference>
<comment type="caution">
    <text evidence="6">The sequence shown here is derived from an EMBL/GenBank/DDBJ whole genome shotgun (WGS) entry which is preliminary data.</text>
</comment>
<dbReference type="GO" id="GO:0016020">
    <property type="term" value="C:membrane"/>
    <property type="evidence" value="ECO:0007669"/>
    <property type="project" value="UniProtKB-SubCell"/>
</dbReference>
<proteinExistence type="predicted"/>
<comment type="subcellular location">
    <subcellularLocation>
        <location evidence="1">Membrane</location>
        <topology evidence="1">Multi-pass membrane protein</topology>
    </subcellularLocation>
</comment>
<dbReference type="Gene3D" id="1.20.120.1630">
    <property type="match status" value="1"/>
</dbReference>
<gene>
    <name evidence="6" type="ORF">OM076_22455</name>
</gene>
<name>A0A9X3S343_9ACTN</name>
<feature type="transmembrane region" description="Helical" evidence="5">
    <location>
        <begin position="46"/>
        <end position="68"/>
    </location>
</feature>
<evidence type="ECO:0000313" key="6">
    <source>
        <dbReference type="EMBL" id="MDA0163052.1"/>
    </source>
</evidence>
<keyword evidence="2 5" id="KW-0812">Transmembrane</keyword>
<keyword evidence="4 5" id="KW-0472">Membrane</keyword>
<organism evidence="6 7">
    <name type="scientific">Solirubrobacter ginsenosidimutans</name>
    <dbReference type="NCBI Taxonomy" id="490573"/>
    <lineage>
        <taxon>Bacteria</taxon>
        <taxon>Bacillati</taxon>
        <taxon>Actinomycetota</taxon>
        <taxon>Thermoleophilia</taxon>
        <taxon>Solirubrobacterales</taxon>
        <taxon>Solirubrobacteraceae</taxon>
        <taxon>Solirubrobacter</taxon>
    </lineage>
</organism>
<evidence type="ECO:0000313" key="7">
    <source>
        <dbReference type="Proteomes" id="UP001149140"/>
    </source>
</evidence>
<dbReference type="EMBL" id="JAPDOD010000022">
    <property type="protein sequence ID" value="MDA0163052.1"/>
    <property type="molecule type" value="Genomic_DNA"/>
</dbReference>
<evidence type="ECO:0000256" key="3">
    <source>
        <dbReference type="ARBA" id="ARBA00022989"/>
    </source>
</evidence>
<dbReference type="RefSeq" id="WP_270042293.1">
    <property type="nucleotide sequence ID" value="NZ_JAPDOD010000022.1"/>
</dbReference>
<protein>
    <submittedName>
        <fullName evidence="6">Isoprenylcysteine carboxylmethyltransferase family protein</fullName>
    </submittedName>
</protein>
<dbReference type="Pfam" id="PF04140">
    <property type="entry name" value="ICMT"/>
    <property type="match status" value="1"/>
</dbReference>
<evidence type="ECO:0000256" key="1">
    <source>
        <dbReference type="ARBA" id="ARBA00004141"/>
    </source>
</evidence>
<accession>A0A9X3S343</accession>
<dbReference type="PANTHER" id="PTHR43847:SF1">
    <property type="entry name" value="BLL3993 PROTEIN"/>
    <property type="match status" value="1"/>
</dbReference>
<sequence length="197" mass="21233">MAPLPYTDPGAKIAFFAVLGVFVVLEQRIRLKSRFNRHGTREDRGSLLVVVVAVAAGVAGGCVVAGAVPSAAIAVARWPIFVLGVLLMCAGIALRQWAVALLGEFFTVDIRVHPEQVVVERGPYRRVRHPSYTGMLVTFLGIGLALGNWAALALLVVVPAAGFVVRIRVEERALLAGLGEPYRRFATTRARLIPGIW</sequence>
<feature type="transmembrane region" description="Helical" evidence="5">
    <location>
        <begin position="135"/>
        <end position="165"/>
    </location>
</feature>
<feature type="transmembrane region" description="Helical" evidence="5">
    <location>
        <begin position="74"/>
        <end position="94"/>
    </location>
</feature>
<evidence type="ECO:0000256" key="4">
    <source>
        <dbReference type="ARBA" id="ARBA00023136"/>
    </source>
</evidence>
<dbReference type="Proteomes" id="UP001149140">
    <property type="component" value="Unassembled WGS sequence"/>
</dbReference>
<dbReference type="PANTHER" id="PTHR43847">
    <property type="entry name" value="BLL3993 PROTEIN"/>
    <property type="match status" value="1"/>
</dbReference>
<keyword evidence="3 5" id="KW-1133">Transmembrane helix</keyword>
<feature type="transmembrane region" description="Helical" evidence="5">
    <location>
        <begin position="6"/>
        <end position="25"/>
    </location>
</feature>
<dbReference type="InterPro" id="IPR007269">
    <property type="entry name" value="ICMT_MeTrfase"/>
</dbReference>
<reference evidence="6" key="1">
    <citation type="submission" date="2022-10" db="EMBL/GenBank/DDBJ databases">
        <title>The WGS of Solirubrobacter ginsenosidimutans DSM 21036.</title>
        <authorList>
            <person name="Jiang Z."/>
        </authorList>
    </citation>
    <scope>NUCLEOTIDE SEQUENCE</scope>
    <source>
        <strain evidence="6">DSM 21036</strain>
    </source>
</reference>
<dbReference type="AlphaFoldDB" id="A0A9X3S343"/>
<dbReference type="GO" id="GO:0004671">
    <property type="term" value="F:protein C-terminal S-isoprenylcysteine carboxyl O-methyltransferase activity"/>
    <property type="evidence" value="ECO:0007669"/>
    <property type="project" value="InterPro"/>
</dbReference>
<evidence type="ECO:0000256" key="2">
    <source>
        <dbReference type="ARBA" id="ARBA00022692"/>
    </source>
</evidence>
<keyword evidence="7" id="KW-1185">Reference proteome</keyword>